<organism evidence="1 2">
    <name type="scientific">Actinocorallia libanotica</name>
    <dbReference type="NCBI Taxonomy" id="46162"/>
    <lineage>
        <taxon>Bacteria</taxon>
        <taxon>Bacillati</taxon>
        <taxon>Actinomycetota</taxon>
        <taxon>Actinomycetes</taxon>
        <taxon>Streptosporangiales</taxon>
        <taxon>Thermomonosporaceae</taxon>
        <taxon>Actinocorallia</taxon>
    </lineage>
</organism>
<evidence type="ECO:0000313" key="2">
    <source>
        <dbReference type="Proteomes" id="UP001500665"/>
    </source>
</evidence>
<dbReference type="EMBL" id="BAAAHH010000001">
    <property type="protein sequence ID" value="GAA0937123.1"/>
    <property type="molecule type" value="Genomic_DNA"/>
</dbReference>
<keyword evidence="2" id="KW-1185">Reference proteome</keyword>
<reference evidence="1 2" key="1">
    <citation type="journal article" date="2019" name="Int. J. Syst. Evol. Microbiol.">
        <title>The Global Catalogue of Microorganisms (GCM) 10K type strain sequencing project: providing services to taxonomists for standard genome sequencing and annotation.</title>
        <authorList>
            <consortium name="The Broad Institute Genomics Platform"/>
            <consortium name="The Broad Institute Genome Sequencing Center for Infectious Disease"/>
            <person name="Wu L."/>
            <person name="Ma J."/>
        </authorList>
    </citation>
    <scope>NUCLEOTIDE SEQUENCE [LARGE SCALE GENOMIC DNA]</scope>
    <source>
        <strain evidence="1 2">JCM 10696</strain>
    </source>
</reference>
<dbReference type="Proteomes" id="UP001500665">
    <property type="component" value="Unassembled WGS sequence"/>
</dbReference>
<evidence type="ECO:0000313" key="1">
    <source>
        <dbReference type="EMBL" id="GAA0937123.1"/>
    </source>
</evidence>
<name>A0ABN1Q3P2_9ACTN</name>
<gene>
    <name evidence="1" type="ORF">GCM10009550_03560</name>
</gene>
<dbReference type="RefSeq" id="WP_344235925.1">
    <property type="nucleotide sequence ID" value="NZ_BAAAHH010000001.1"/>
</dbReference>
<protein>
    <submittedName>
        <fullName evidence="1">Uncharacterized protein</fullName>
    </submittedName>
</protein>
<sequence>MSESDPRYTATGTVLENESHGPEFCSYVQSSLPPQCSGTALVGWDWDAVRHESRNGVKWGEYTVVGTWDGTRLTLTEPPKAPQPVAVDVDGPDTTSPCSAPEGGWRPVDPAKATEEALQAAMRIARKSPRYAGTWVDQSYLGDGPIKESEANDPERLVLNFMFTGDLEGHERQLRKVWGGALCVSPAERTEAELNRVQKKVDKEISGLQSSSVDTLKNRVDVTVFVATRELQQELDSRYGPGTVHASGVFNPVTG</sequence>
<proteinExistence type="predicted"/>
<accession>A0ABN1Q3P2</accession>
<comment type="caution">
    <text evidence="1">The sequence shown here is derived from an EMBL/GenBank/DDBJ whole genome shotgun (WGS) entry which is preliminary data.</text>
</comment>